<evidence type="ECO:0000313" key="3">
    <source>
        <dbReference type="EMBL" id="SDJ57326.1"/>
    </source>
</evidence>
<feature type="region of interest" description="Disordered" evidence="1">
    <location>
        <begin position="192"/>
        <end position="240"/>
    </location>
</feature>
<accession>A0A1G8UTW9</accession>
<proteinExistence type="predicted"/>
<dbReference type="STRING" id="890420.SAMN05216226_105124"/>
<gene>
    <name evidence="3" type="ORF">SAMN05216226_105124</name>
</gene>
<dbReference type="EMBL" id="FNFC01000005">
    <property type="protein sequence ID" value="SDJ57326.1"/>
    <property type="molecule type" value="Genomic_DNA"/>
</dbReference>
<evidence type="ECO:0000256" key="1">
    <source>
        <dbReference type="SAM" id="MobiDB-lite"/>
    </source>
</evidence>
<dbReference type="PANTHER" id="PTHR31876">
    <property type="entry name" value="COV-LIKE PROTEIN 1"/>
    <property type="match status" value="1"/>
</dbReference>
<reference evidence="3 4" key="1">
    <citation type="submission" date="2016-10" db="EMBL/GenBank/DDBJ databases">
        <authorList>
            <person name="de Groot N.N."/>
        </authorList>
    </citation>
    <scope>NUCLEOTIDE SEQUENCE [LARGE SCALE GENOMIC DNA]</scope>
    <source>
        <strain evidence="3 4">IBRC-M10015</strain>
    </source>
</reference>
<keyword evidence="4" id="KW-1185">Reference proteome</keyword>
<evidence type="ECO:0000256" key="2">
    <source>
        <dbReference type="SAM" id="Phobius"/>
    </source>
</evidence>
<dbReference type="AlphaFoldDB" id="A0A1G8UTW9"/>
<dbReference type="Proteomes" id="UP000198856">
    <property type="component" value="Unassembled WGS sequence"/>
</dbReference>
<dbReference type="Pfam" id="PF04367">
    <property type="entry name" value="DUF502"/>
    <property type="match status" value="1"/>
</dbReference>
<name>A0A1G8UTW9_9EURY</name>
<keyword evidence="2" id="KW-0472">Membrane</keyword>
<evidence type="ECO:0000313" key="4">
    <source>
        <dbReference type="Proteomes" id="UP000198856"/>
    </source>
</evidence>
<sequence>MASWKRDFASGLIILVPIVVTIVVLAWLYGYLTRIPLPVEQLAETYGLPQDPLQVVLTIILFVLLVFSVGYLMRTAVGTVAERALDDLMNSLPGLRIIYNASKMAVETALSGTSELQAPVKVEVWDGMRMTAFKTGNTSTDGREILFLPTAPNITTGFVIEVEPNHYEEIDDTVEDAMTRLLSAGFGDSTETAVSDMFGEGGTQPGQVSVDELGDGAPASSHGATDGASSETGDGPERQN</sequence>
<dbReference type="RefSeq" id="WP_092700978.1">
    <property type="nucleotide sequence ID" value="NZ_FNFC01000005.1"/>
</dbReference>
<feature type="transmembrane region" description="Helical" evidence="2">
    <location>
        <begin position="12"/>
        <end position="32"/>
    </location>
</feature>
<dbReference type="PANTHER" id="PTHR31876:SF26">
    <property type="entry name" value="PROTEIN LIKE COV 2"/>
    <property type="match status" value="1"/>
</dbReference>
<protein>
    <submittedName>
        <fullName evidence="3">Uncharacterized membrane protein</fullName>
    </submittedName>
</protein>
<feature type="transmembrane region" description="Helical" evidence="2">
    <location>
        <begin position="52"/>
        <end position="73"/>
    </location>
</feature>
<dbReference type="InterPro" id="IPR007462">
    <property type="entry name" value="COV1-like"/>
</dbReference>
<keyword evidence="2" id="KW-1133">Transmembrane helix</keyword>
<keyword evidence="2" id="KW-0812">Transmembrane</keyword>
<organism evidence="3 4">
    <name type="scientific">Halovenus aranensis</name>
    <dbReference type="NCBI Taxonomy" id="890420"/>
    <lineage>
        <taxon>Archaea</taxon>
        <taxon>Methanobacteriati</taxon>
        <taxon>Methanobacteriota</taxon>
        <taxon>Stenosarchaea group</taxon>
        <taxon>Halobacteria</taxon>
        <taxon>Halobacteriales</taxon>
        <taxon>Haloarculaceae</taxon>
        <taxon>Halovenus</taxon>
    </lineage>
</organism>
<dbReference type="OrthoDB" id="156682at2157"/>